<feature type="transmembrane region" description="Helical" evidence="1">
    <location>
        <begin position="174"/>
        <end position="204"/>
    </location>
</feature>
<evidence type="ECO:0000256" key="1">
    <source>
        <dbReference type="SAM" id="Phobius"/>
    </source>
</evidence>
<keyword evidence="1" id="KW-0472">Membrane</keyword>
<keyword evidence="3" id="KW-1185">Reference proteome</keyword>
<gene>
    <name evidence="2" type="ORF">GCM10011517_21040</name>
</gene>
<accession>A0A917ELR0</accession>
<dbReference type="RefSeq" id="WP_095594038.1">
    <property type="nucleotide sequence ID" value="NZ_BMKN01000002.1"/>
</dbReference>
<dbReference type="OrthoDB" id="104925at2"/>
<dbReference type="Proteomes" id="UP000606730">
    <property type="component" value="Unassembled WGS sequence"/>
</dbReference>
<keyword evidence="1" id="KW-0812">Transmembrane</keyword>
<sequence length="519" mass="56132">MNFSSQQKYQIASTLVFAMWTVQLVLRAMEFTGGVFVYSIDDPYIHLSVAENILLGGYGINANEFSSPSSSILYPFLVAGMLALGAGDLGPLILNVLPGMAVIWLISGAIWPVFERQSGPVARVLRILSVPLMILALNMTALPLTGMEHPLHILATLWIALGLLRFGKTGRVGVMLGIGILLSPMIRFEGLAFSGAALLVLLAMGRWRPAIALGAALTALLATYVLLMKFLGLPALPSSVLTKSGVAETAYGGDFAAILSSVWDNLIKKLSELPDLILTVCALLIAISLPLLGQAGKAIRPLAVAAIMALLAQVLFGREDIFGRYENYANAIALVSLALCFTVFSTRSAAIMLTFVLAPMAYSHFAYWVLTPPSAFNTFGQQYQMHLFATRYFPHNLVANDIGLVSYQNDQHVLDIYGLGSEEARKLRAEGPLQPEQIKALSQKAGSDYAMIYTHWLTNGVPDSWCLAAEMNTPRVSAAHDTVSIFLLTPELEPEMRAALSEFATTLPATTDLTEFDCP</sequence>
<feature type="transmembrane region" description="Helical" evidence="1">
    <location>
        <begin position="328"/>
        <end position="344"/>
    </location>
</feature>
<protein>
    <submittedName>
        <fullName evidence="2">Uncharacterized protein</fullName>
    </submittedName>
</protein>
<keyword evidence="1" id="KW-1133">Transmembrane helix</keyword>
<name>A0A917ELR0_9RHOB</name>
<feature type="transmembrane region" description="Helical" evidence="1">
    <location>
        <begin position="210"/>
        <end position="227"/>
    </location>
</feature>
<reference evidence="2" key="1">
    <citation type="journal article" date="2014" name="Int. J. Syst. Evol. Microbiol.">
        <title>Complete genome sequence of Corynebacterium casei LMG S-19264T (=DSM 44701T), isolated from a smear-ripened cheese.</title>
        <authorList>
            <consortium name="US DOE Joint Genome Institute (JGI-PGF)"/>
            <person name="Walter F."/>
            <person name="Albersmeier A."/>
            <person name="Kalinowski J."/>
            <person name="Ruckert C."/>
        </authorList>
    </citation>
    <scope>NUCLEOTIDE SEQUENCE</scope>
    <source>
        <strain evidence="2">CGMCC 1.16012</strain>
    </source>
</reference>
<feature type="transmembrane region" description="Helical" evidence="1">
    <location>
        <begin position="298"/>
        <end position="316"/>
    </location>
</feature>
<evidence type="ECO:0000313" key="2">
    <source>
        <dbReference type="EMBL" id="GGE53036.1"/>
    </source>
</evidence>
<reference evidence="2" key="2">
    <citation type="submission" date="2020-09" db="EMBL/GenBank/DDBJ databases">
        <authorList>
            <person name="Sun Q."/>
            <person name="Zhou Y."/>
        </authorList>
    </citation>
    <scope>NUCLEOTIDE SEQUENCE</scope>
    <source>
        <strain evidence="2">CGMCC 1.16012</strain>
    </source>
</reference>
<dbReference type="EMBL" id="BMKN01000002">
    <property type="protein sequence ID" value="GGE53036.1"/>
    <property type="molecule type" value="Genomic_DNA"/>
</dbReference>
<feature type="transmembrane region" description="Helical" evidence="1">
    <location>
        <begin position="273"/>
        <end position="292"/>
    </location>
</feature>
<feature type="transmembrane region" description="Helical" evidence="1">
    <location>
        <begin position="150"/>
        <end position="167"/>
    </location>
</feature>
<proteinExistence type="predicted"/>
<feature type="transmembrane region" description="Helical" evidence="1">
    <location>
        <begin position="96"/>
        <end position="114"/>
    </location>
</feature>
<feature type="transmembrane region" description="Helical" evidence="1">
    <location>
        <begin position="72"/>
        <end position="90"/>
    </location>
</feature>
<dbReference type="AlphaFoldDB" id="A0A917ELR0"/>
<evidence type="ECO:0000313" key="3">
    <source>
        <dbReference type="Proteomes" id="UP000606730"/>
    </source>
</evidence>
<organism evidence="2 3">
    <name type="scientific">Actibacterium pelagium</name>
    <dbReference type="NCBI Taxonomy" id="2029103"/>
    <lineage>
        <taxon>Bacteria</taxon>
        <taxon>Pseudomonadati</taxon>
        <taxon>Pseudomonadota</taxon>
        <taxon>Alphaproteobacteria</taxon>
        <taxon>Rhodobacterales</taxon>
        <taxon>Roseobacteraceae</taxon>
        <taxon>Actibacterium</taxon>
    </lineage>
</organism>
<comment type="caution">
    <text evidence="2">The sequence shown here is derived from an EMBL/GenBank/DDBJ whole genome shotgun (WGS) entry which is preliminary data.</text>
</comment>
<feature type="transmembrane region" description="Helical" evidence="1">
    <location>
        <begin position="126"/>
        <end position="144"/>
    </location>
</feature>